<dbReference type="EMBL" id="MU827779">
    <property type="protein sequence ID" value="KAJ7339415.1"/>
    <property type="molecule type" value="Genomic_DNA"/>
</dbReference>
<keyword evidence="1" id="KW-0547">Nucleotide-binding</keyword>
<dbReference type="Gene3D" id="3.40.50.300">
    <property type="entry name" value="P-loop containing nucleotide triphosphate hydrolases"/>
    <property type="match status" value="1"/>
</dbReference>
<organism evidence="3 4">
    <name type="scientific">Desmophyllum pertusum</name>
    <dbReference type="NCBI Taxonomy" id="174260"/>
    <lineage>
        <taxon>Eukaryota</taxon>
        <taxon>Metazoa</taxon>
        <taxon>Cnidaria</taxon>
        <taxon>Anthozoa</taxon>
        <taxon>Hexacorallia</taxon>
        <taxon>Scleractinia</taxon>
        <taxon>Caryophylliina</taxon>
        <taxon>Caryophylliidae</taxon>
        <taxon>Desmophyllum</taxon>
    </lineage>
</organism>
<keyword evidence="2" id="KW-0067">ATP-binding</keyword>
<keyword evidence="4" id="KW-1185">Reference proteome</keyword>
<dbReference type="GO" id="GO:0051539">
    <property type="term" value="F:4 iron, 4 sulfur cluster binding"/>
    <property type="evidence" value="ECO:0007669"/>
    <property type="project" value="TreeGrafter"/>
</dbReference>
<name>A0A9X0CGI3_9CNID</name>
<dbReference type="GO" id="GO:0032981">
    <property type="term" value="P:mitochondrial respiratory chain complex I assembly"/>
    <property type="evidence" value="ECO:0007669"/>
    <property type="project" value="TreeGrafter"/>
</dbReference>
<protein>
    <submittedName>
        <fullName evidence="3">Uncharacterized protein</fullName>
    </submittedName>
</protein>
<dbReference type="AlphaFoldDB" id="A0A9X0CGI3"/>
<dbReference type="InterPro" id="IPR033756">
    <property type="entry name" value="YlxH/NBP35"/>
</dbReference>
<evidence type="ECO:0000313" key="3">
    <source>
        <dbReference type="EMBL" id="KAJ7339415.1"/>
    </source>
</evidence>
<dbReference type="GO" id="GO:0016226">
    <property type="term" value="P:iron-sulfur cluster assembly"/>
    <property type="evidence" value="ECO:0007669"/>
    <property type="project" value="InterPro"/>
</dbReference>
<gene>
    <name evidence="3" type="ORF">OS493_005811</name>
</gene>
<dbReference type="Proteomes" id="UP001163046">
    <property type="component" value="Unassembled WGS sequence"/>
</dbReference>
<reference evidence="3" key="1">
    <citation type="submission" date="2023-01" db="EMBL/GenBank/DDBJ databases">
        <title>Genome assembly of the deep-sea coral Lophelia pertusa.</title>
        <authorList>
            <person name="Herrera S."/>
            <person name="Cordes E."/>
        </authorList>
    </citation>
    <scope>NUCLEOTIDE SEQUENCE</scope>
    <source>
        <strain evidence="3">USNM1676648</strain>
        <tissue evidence="3">Polyp</tissue>
    </source>
</reference>
<dbReference type="PANTHER" id="PTHR42961:SF2">
    <property type="entry name" value="IRON-SULFUR PROTEIN NUBPL"/>
    <property type="match status" value="1"/>
</dbReference>
<evidence type="ECO:0000256" key="2">
    <source>
        <dbReference type="ARBA" id="ARBA00022840"/>
    </source>
</evidence>
<dbReference type="SUPFAM" id="SSF52540">
    <property type="entry name" value="P-loop containing nucleoside triphosphate hydrolases"/>
    <property type="match status" value="1"/>
</dbReference>
<evidence type="ECO:0000256" key="1">
    <source>
        <dbReference type="ARBA" id="ARBA00022741"/>
    </source>
</evidence>
<dbReference type="GO" id="GO:0005524">
    <property type="term" value="F:ATP binding"/>
    <property type="evidence" value="ECO:0007669"/>
    <property type="project" value="UniProtKB-KW"/>
</dbReference>
<accession>A0A9X0CGI3</accession>
<dbReference type="Pfam" id="PF10609">
    <property type="entry name" value="ParA"/>
    <property type="match status" value="1"/>
</dbReference>
<dbReference type="GO" id="GO:0005739">
    <property type="term" value="C:mitochondrion"/>
    <property type="evidence" value="ECO:0007669"/>
    <property type="project" value="TreeGrafter"/>
</dbReference>
<evidence type="ECO:0000313" key="4">
    <source>
        <dbReference type="Proteomes" id="UP001163046"/>
    </source>
</evidence>
<dbReference type="PANTHER" id="PTHR42961">
    <property type="entry name" value="IRON-SULFUR PROTEIN NUBPL"/>
    <property type="match status" value="1"/>
</dbReference>
<sequence>MATVARRFLTRSIRSSILKVFNLNATIHTRVALASTHDDPLGITGTGKSLEQHQKQQMARGLPKKWPIAGVTHVIVVASGKGGVGKSTTSVNLALGMLASKQSLRIGLLDADVYGPSIPKMMNLKGQPELTKKQWKKNLASLCRLILLGSMSMVFLVDEGAPIVCIVLMVMSAVEKLLRQVAWGELDILVIDMPPGTGDTQLSISQFNSPSQVIIPTSISTYGRKNIRCRKNPINDYLPTKANMPSAAILENTSPIQEFTILAFKKEACKLIVISY</sequence>
<dbReference type="InterPro" id="IPR027417">
    <property type="entry name" value="P-loop_NTPase"/>
</dbReference>
<dbReference type="OrthoDB" id="1741334at2759"/>
<dbReference type="InterPro" id="IPR044304">
    <property type="entry name" value="NUBPL-like"/>
</dbReference>
<comment type="caution">
    <text evidence="3">The sequence shown here is derived from an EMBL/GenBank/DDBJ whole genome shotgun (WGS) entry which is preliminary data.</text>
</comment>
<proteinExistence type="predicted"/>